<evidence type="ECO:0000313" key="4">
    <source>
        <dbReference type="Proteomes" id="UP001295423"/>
    </source>
</evidence>
<comment type="caution">
    <text evidence="3">The sequence shown here is derived from an EMBL/GenBank/DDBJ whole genome shotgun (WGS) entry which is preliminary data.</text>
</comment>
<evidence type="ECO:0000256" key="1">
    <source>
        <dbReference type="SAM" id="MobiDB-lite"/>
    </source>
</evidence>
<keyword evidence="4" id="KW-1185">Reference proteome</keyword>
<dbReference type="Proteomes" id="UP001295423">
    <property type="component" value="Unassembled WGS sequence"/>
</dbReference>
<protein>
    <submittedName>
        <fullName evidence="3">Uncharacterized protein</fullName>
    </submittedName>
</protein>
<feature type="region of interest" description="Disordered" evidence="1">
    <location>
        <begin position="54"/>
        <end position="98"/>
    </location>
</feature>
<evidence type="ECO:0000256" key="2">
    <source>
        <dbReference type="SAM" id="SignalP"/>
    </source>
</evidence>
<dbReference type="AlphaFoldDB" id="A0AAD2FS59"/>
<feature type="compositionally biased region" description="Polar residues" evidence="1">
    <location>
        <begin position="313"/>
        <end position="322"/>
    </location>
</feature>
<accession>A0AAD2FS59</accession>
<feature type="region of interest" description="Disordered" evidence="1">
    <location>
        <begin position="113"/>
        <end position="154"/>
    </location>
</feature>
<feature type="compositionally biased region" description="Gly residues" evidence="1">
    <location>
        <begin position="291"/>
        <end position="311"/>
    </location>
</feature>
<proteinExistence type="predicted"/>
<feature type="compositionally biased region" description="Polar residues" evidence="1">
    <location>
        <begin position="116"/>
        <end position="137"/>
    </location>
</feature>
<sequence length="376" mass="40418">MQTRKWIMLSFLATCFLVVNGKSLRRSSRDKRQYSSNHIIDKKERDLQRALQRIGSPKRRLQESDLQLETNTTAPREEEVGEGEQVFQANTNTTETVKGQEESALLLGMSTKAGEANSSSPFSFGTGNANEEQSSPFSFGIPQTENEEQQTETENAPLVNLDTELTTEEPSLSVNSTEFLNEQGGMPASANLDSQQSGQDEYMNFHFGAGQIHKEEHTSLPLNEEDPSGTYVDGNLVDQFANMFNMVHGNALPIDDPYPQSQSGEGKGSIYYDELGKGGKGKGGKGQASKGKGGVGKGGVGKGGVGKGGGMVSQDSGNTGSFDGTKGGPSGKYKVSKKASSSGSKAYRREHRLTMPPTETNPTHGGGSSEKSRRRN</sequence>
<evidence type="ECO:0000313" key="3">
    <source>
        <dbReference type="EMBL" id="CAJ1951282.1"/>
    </source>
</evidence>
<feature type="compositionally biased region" description="Polar residues" evidence="1">
    <location>
        <begin position="64"/>
        <end position="74"/>
    </location>
</feature>
<feature type="chain" id="PRO_5041944712" evidence="2">
    <location>
        <begin position="22"/>
        <end position="376"/>
    </location>
</feature>
<reference evidence="3" key="1">
    <citation type="submission" date="2023-08" db="EMBL/GenBank/DDBJ databases">
        <authorList>
            <person name="Audoor S."/>
            <person name="Bilcke G."/>
        </authorList>
    </citation>
    <scope>NUCLEOTIDE SEQUENCE</scope>
</reference>
<organism evidence="3 4">
    <name type="scientific">Cylindrotheca closterium</name>
    <dbReference type="NCBI Taxonomy" id="2856"/>
    <lineage>
        <taxon>Eukaryota</taxon>
        <taxon>Sar</taxon>
        <taxon>Stramenopiles</taxon>
        <taxon>Ochrophyta</taxon>
        <taxon>Bacillariophyta</taxon>
        <taxon>Bacillariophyceae</taxon>
        <taxon>Bacillariophycidae</taxon>
        <taxon>Bacillariales</taxon>
        <taxon>Bacillariaceae</taxon>
        <taxon>Cylindrotheca</taxon>
    </lineage>
</organism>
<name>A0AAD2FS59_9STRA</name>
<feature type="region of interest" description="Disordered" evidence="1">
    <location>
        <begin position="278"/>
        <end position="376"/>
    </location>
</feature>
<keyword evidence="2" id="KW-0732">Signal</keyword>
<feature type="signal peptide" evidence="2">
    <location>
        <begin position="1"/>
        <end position="21"/>
    </location>
</feature>
<dbReference type="EMBL" id="CAKOGP040001781">
    <property type="protein sequence ID" value="CAJ1951282.1"/>
    <property type="molecule type" value="Genomic_DNA"/>
</dbReference>
<gene>
    <name evidence="3" type="ORF">CYCCA115_LOCUS12996</name>
</gene>